<name>A0AAV7GBL2_DENCH</name>
<evidence type="ECO:0000313" key="1">
    <source>
        <dbReference type="EMBL" id="KAH0453158.1"/>
    </source>
</evidence>
<sequence>MKPVFRFLDDPIELVSRLARFDDEGEVPPPPPVLSFIDRDARSPADCASFALPWRTILVISRRLIRAGVGRKIGKWIFWKWIWDGREENRGGGSL</sequence>
<organism evidence="1 2">
    <name type="scientific">Dendrobium chrysotoxum</name>
    <name type="common">Orchid</name>
    <dbReference type="NCBI Taxonomy" id="161865"/>
    <lineage>
        <taxon>Eukaryota</taxon>
        <taxon>Viridiplantae</taxon>
        <taxon>Streptophyta</taxon>
        <taxon>Embryophyta</taxon>
        <taxon>Tracheophyta</taxon>
        <taxon>Spermatophyta</taxon>
        <taxon>Magnoliopsida</taxon>
        <taxon>Liliopsida</taxon>
        <taxon>Asparagales</taxon>
        <taxon>Orchidaceae</taxon>
        <taxon>Epidendroideae</taxon>
        <taxon>Malaxideae</taxon>
        <taxon>Dendrobiinae</taxon>
        <taxon>Dendrobium</taxon>
    </lineage>
</organism>
<reference evidence="1 2" key="1">
    <citation type="journal article" date="2021" name="Hortic Res">
        <title>Chromosome-scale assembly of the Dendrobium chrysotoxum genome enhances the understanding of orchid evolution.</title>
        <authorList>
            <person name="Zhang Y."/>
            <person name="Zhang G.Q."/>
            <person name="Zhang D."/>
            <person name="Liu X.D."/>
            <person name="Xu X.Y."/>
            <person name="Sun W.H."/>
            <person name="Yu X."/>
            <person name="Zhu X."/>
            <person name="Wang Z.W."/>
            <person name="Zhao X."/>
            <person name="Zhong W.Y."/>
            <person name="Chen H."/>
            <person name="Yin W.L."/>
            <person name="Huang T."/>
            <person name="Niu S.C."/>
            <person name="Liu Z.J."/>
        </authorList>
    </citation>
    <scope>NUCLEOTIDE SEQUENCE [LARGE SCALE GENOMIC DNA]</scope>
    <source>
        <strain evidence="1">Lindl</strain>
    </source>
</reference>
<accession>A0AAV7GBL2</accession>
<proteinExistence type="predicted"/>
<protein>
    <submittedName>
        <fullName evidence="1">Uncharacterized protein</fullName>
    </submittedName>
</protein>
<dbReference type="EMBL" id="JAGFBR010000016">
    <property type="protein sequence ID" value="KAH0453158.1"/>
    <property type="molecule type" value="Genomic_DNA"/>
</dbReference>
<evidence type="ECO:0000313" key="2">
    <source>
        <dbReference type="Proteomes" id="UP000775213"/>
    </source>
</evidence>
<dbReference type="AlphaFoldDB" id="A0AAV7GBL2"/>
<comment type="caution">
    <text evidence="1">The sequence shown here is derived from an EMBL/GenBank/DDBJ whole genome shotgun (WGS) entry which is preliminary data.</text>
</comment>
<dbReference type="Proteomes" id="UP000775213">
    <property type="component" value="Unassembled WGS sequence"/>
</dbReference>
<gene>
    <name evidence="1" type="ORF">IEQ34_017482</name>
</gene>
<keyword evidence="2" id="KW-1185">Reference proteome</keyword>